<dbReference type="PANTHER" id="PTHR39948:SF1">
    <property type="entry name" value="GEO11419P1"/>
    <property type="match status" value="1"/>
</dbReference>
<keyword evidence="1" id="KW-1133">Transmembrane helix</keyword>
<name>A0A6P7FJ48_DIAVI</name>
<gene>
    <name evidence="2" type="primary">LOC114330895</name>
</gene>
<dbReference type="FunCoup" id="A0A6P7FJ48">
    <property type="interactions" value="5"/>
</dbReference>
<keyword evidence="1" id="KW-0812">Transmembrane</keyword>
<dbReference type="RefSeq" id="XP_028136119.1">
    <property type="nucleotide sequence ID" value="XM_028280318.1"/>
</dbReference>
<accession>A0A6P7FJ48</accession>
<evidence type="ECO:0000313" key="2">
    <source>
        <dbReference type="RefSeq" id="XP_028136119.1"/>
    </source>
</evidence>
<dbReference type="KEGG" id="dvv:114330895"/>
<dbReference type="PANTHER" id="PTHR39948">
    <property type="entry name" value="GEO11419P1"/>
    <property type="match status" value="1"/>
</dbReference>
<dbReference type="InParanoid" id="A0A6P7FJ48"/>
<dbReference type="AlphaFoldDB" id="A0A6P7FJ48"/>
<organism evidence="2">
    <name type="scientific">Diabrotica virgifera virgifera</name>
    <name type="common">western corn rootworm</name>
    <dbReference type="NCBI Taxonomy" id="50390"/>
    <lineage>
        <taxon>Eukaryota</taxon>
        <taxon>Metazoa</taxon>
        <taxon>Ecdysozoa</taxon>
        <taxon>Arthropoda</taxon>
        <taxon>Hexapoda</taxon>
        <taxon>Insecta</taxon>
        <taxon>Pterygota</taxon>
        <taxon>Neoptera</taxon>
        <taxon>Endopterygota</taxon>
        <taxon>Coleoptera</taxon>
        <taxon>Polyphaga</taxon>
        <taxon>Cucujiformia</taxon>
        <taxon>Chrysomeloidea</taxon>
        <taxon>Chrysomelidae</taxon>
        <taxon>Galerucinae</taxon>
        <taxon>Diabroticina</taxon>
        <taxon>Diabroticites</taxon>
        <taxon>Diabrotica</taxon>
    </lineage>
</organism>
<sequence>MEERFEPLWNNIIIVWSPKMGNVVYSIIWLLILIIVSFWIAGICAGLYIIVHPLSVCLEPLAGFAEILLSGVQFPHYCAEKMMSGAPLG</sequence>
<proteinExistence type="predicted"/>
<feature type="transmembrane region" description="Helical" evidence="1">
    <location>
        <begin position="27"/>
        <end position="51"/>
    </location>
</feature>
<reference evidence="2" key="1">
    <citation type="submission" date="2025-08" db="UniProtKB">
        <authorList>
            <consortium name="RefSeq"/>
        </authorList>
    </citation>
    <scope>IDENTIFICATION</scope>
    <source>
        <tissue evidence="2">Whole insect</tissue>
    </source>
</reference>
<protein>
    <submittedName>
        <fullName evidence="2">Uncharacterized protein LOC114330895</fullName>
    </submittedName>
</protein>
<evidence type="ECO:0000256" key="1">
    <source>
        <dbReference type="SAM" id="Phobius"/>
    </source>
</evidence>
<keyword evidence="1" id="KW-0472">Membrane</keyword>